<protein>
    <submittedName>
        <fullName evidence="2">Uncharacterized protein</fullName>
    </submittedName>
</protein>
<dbReference type="EMBL" id="JANPWB010000008">
    <property type="protein sequence ID" value="KAJ1164553.1"/>
    <property type="molecule type" value="Genomic_DNA"/>
</dbReference>
<feature type="region of interest" description="Disordered" evidence="1">
    <location>
        <begin position="96"/>
        <end position="170"/>
    </location>
</feature>
<name>A0AAV7SKH4_PLEWA</name>
<keyword evidence="3" id="KW-1185">Reference proteome</keyword>
<dbReference type="Proteomes" id="UP001066276">
    <property type="component" value="Chromosome 4_2"/>
</dbReference>
<comment type="caution">
    <text evidence="2">The sequence shown here is derived from an EMBL/GenBank/DDBJ whole genome shotgun (WGS) entry which is preliminary data.</text>
</comment>
<accession>A0AAV7SKH4</accession>
<dbReference type="AlphaFoldDB" id="A0AAV7SKH4"/>
<evidence type="ECO:0000313" key="3">
    <source>
        <dbReference type="Proteomes" id="UP001066276"/>
    </source>
</evidence>
<proteinExistence type="predicted"/>
<feature type="compositionally biased region" description="Polar residues" evidence="1">
    <location>
        <begin position="159"/>
        <end position="170"/>
    </location>
</feature>
<sequence length="170" mass="18723">MTTTISYQLKMLTKFTFPKDTSTMLCSSNNGVHGLSLPLQLVTIDHTKDSWECRGGHLRPIEKETGPISAPADITEHTGMTVLARKTDRGIISIHETGSIADDEDPWQGETNQFRRGQVDDPEAEGEGALPTRDPPVRDWELKTALTDDIPTPPPAMSVSRQFTKQPVGI</sequence>
<reference evidence="2" key="1">
    <citation type="journal article" date="2022" name="bioRxiv">
        <title>Sequencing and chromosome-scale assembly of the giantPleurodeles waltlgenome.</title>
        <authorList>
            <person name="Brown T."/>
            <person name="Elewa A."/>
            <person name="Iarovenko S."/>
            <person name="Subramanian E."/>
            <person name="Araus A.J."/>
            <person name="Petzold A."/>
            <person name="Susuki M."/>
            <person name="Suzuki K.-i.T."/>
            <person name="Hayashi T."/>
            <person name="Toyoda A."/>
            <person name="Oliveira C."/>
            <person name="Osipova E."/>
            <person name="Leigh N.D."/>
            <person name="Simon A."/>
            <person name="Yun M.H."/>
        </authorList>
    </citation>
    <scope>NUCLEOTIDE SEQUENCE</scope>
    <source>
        <strain evidence="2">20211129_DDA</strain>
        <tissue evidence="2">Liver</tissue>
    </source>
</reference>
<evidence type="ECO:0000256" key="1">
    <source>
        <dbReference type="SAM" id="MobiDB-lite"/>
    </source>
</evidence>
<organism evidence="2 3">
    <name type="scientific">Pleurodeles waltl</name>
    <name type="common">Iberian ribbed newt</name>
    <dbReference type="NCBI Taxonomy" id="8319"/>
    <lineage>
        <taxon>Eukaryota</taxon>
        <taxon>Metazoa</taxon>
        <taxon>Chordata</taxon>
        <taxon>Craniata</taxon>
        <taxon>Vertebrata</taxon>
        <taxon>Euteleostomi</taxon>
        <taxon>Amphibia</taxon>
        <taxon>Batrachia</taxon>
        <taxon>Caudata</taxon>
        <taxon>Salamandroidea</taxon>
        <taxon>Salamandridae</taxon>
        <taxon>Pleurodelinae</taxon>
        <taxon>Pleurodeles</taxon>
    </lineage>
</organism>
<evidence type="ECO:0000313" key="2">
    <source>
        <dbReference type="EMBL" id="KAJ1164553.1"/>
    </source>
</evidence>
<gene>
    <name evidence="2" type="ORF">NDU88_004990</name>
</gene>